<dbReference type="Gene3D" id="1.10.510.10">
    <property type="entry name" value="Transferase(Phosphotransferase) domain 1"/>
    <property type="match status" value="1"/>
</dbReference>
<dbReference type="Gramene" id="PSAT_LOCUS21179_t1">
    <property type="protein sequence ID" value="CAL5201987.1"/>
    <property type="gene ID" value="PSAT_LOCUS21179"/>
</dbReference>
<dbReference type="PANTHER" id="PTHR45621">
    <property type="entry name" value="OS01G0588500 PROTEIN-RELATED"/>
    <property type="match status" value="1"/>
</dbReference>
<dbReference type="InterPro" id="IPR000719">
    <property type="entry name" value="Prot_kinase_dom"/>
</dbReference>
<dbReference type="EMBL" id="JAMSHJ010000005">
    <property type="protein sequence ID" value="KAI5409763.1"/>
    <property type="molecule type" value="Genomic_DNA"/>
</dbReference>
<evidence type="ECO:0000256" key="2">
    <source>
        <dbReference type="ARBA" id="ARBA00012513"/>
    </source>
</evidence>
<evidence type="ECO:0000256" key="4">
    <source>
        <dbReference type="ARBA" id="ARBA00022679"/>
    </source>
</evidence>
<dbReference type="Pfam" id="PF07714">
    <property type="entry name" value="PK_Tyr_Ser-Thr"/>
    <property type="match status" value="1"/>
</dbReference>
<dbReference type="CDD" id="cd14066">
    <property type="entry name" value="STKc_IRAK"/>
    <property type="match status" value="1"/>
</dbReference>
<name>A0A9D5AIF8_PEA</name>
<feature type="region of interest" description="Disordered" evidence="11">
    <location>
        <begin position="1"/>
        <end position="46"/>
    </location>
</feature>
<comment type="caution">
    <text evidence="13">The sequence shown here is derived from an EMBL/GenBank/DDBJ whole genome shotgun (WGS) entry which is preliminary data.</text>
</comment>
<evidence type="ECO:0000256" key="9">
    <source>
        <dbReference type="ARBA" id="ARBA00048679"/>
    </source>
</evidence>
<evidence type="ECO:0000256" key="8">
    <source>
        <dbReference type="ARBA" id="ARBA00047899"/>
    </source>
</evidence>
<protein>
    <recommendedName>
        <fullName evidence="2">non-specific serine/threonine protein kinase</fullName>
        <ecNumber evidence="2">2.7.11.1</ecNumber>
    </recommendedName>
</protein>
<dbReference type="Gramene" id="Psat05G0527900-T3">
    <property type="protein sequence ID" value="KAI5409763.1"/>
    <property type="gene ID" value="KIW84_055279"/>
</dbReference>
<dbReference type="InterPro" id="IPR001245">
    <property type="entry name" value="Ser-Thr/Tyr_kinase_cat_dom"/>
</dbReference>
<dbReference type="SUPFAM" id="SSF56112">
    <property type="entry name" value="Protein kinase-like (PK-like)"/>
    <property type="match status" value="1"/>
</dbReference>
<dbReference type="InterPro" id="IPR011009">
    <property type="entry name" value="Kinase-like_dom_sf"/>
</dbReference>
<comment type="subcellular location">
    <subcellularLocation>
        <location evidence="1">Cell membrane</location>
    </subcellularLocation>
</comment>
<keyword evidence="3" id="KW-0472">Membrane</keyword>
<evidence type="ECO:0000256" key="3">
    <source>
        <dbReference type="ARBA" id="ARBA00022475"/>
    </source>
</evidence>
<proteinExistence type="predicted"/>
<keyword evidence="4" id="KW-0808">Transferase</keyword>
<dbReference type="GO" id="GO:0005524">
    <property type="term" value="F:ATP binding"/>
    <property type="evidence" value="ECO:0007669"/>
    <property type="project" value="UniProtKB-UniRule"/>
</dbReference>
<evidence type="ECO:0000256" key="10">
    <source>
        <dbReference type="PROSITE-ProRule" id="PRU10141"/>
    </source>
</evidence>
<dbReference type="InterPro" id="IPR050823">
    <property type="entry name" value="Plant_Ser_Thr_Prot_Kinase"/>
</dbReference>
<dbReference type="PROSITE" id="PS50011">
    <property type="entry name" value="PROTEIN_KINASE_DOM"/>
    <property type="match status" value="1"/>
</dbReference>
<sequence>MGSSCTKPVAHVSSSNISGSKKSQSRTNSSQQKASLQTSHESVDPSISGKLKSFSLIDLKEATKNFRRENLIGEGGFGRIFKGWIDENTYSPTKPGSGIVVAVKNLKPESFQGHKEWLAEVNYLGQLHHENLVKLVGYCLQGKNRLLVYEFMQKGSLENHLFRKNVQPIAWATRVNISVGVAKGLAFLHSLNANVIFRDLKASNILLDSDFNAKLSDFGLARDGPTGDNTHVSTRVIGTQGYAAPEYVATGHLTPRSDVYSFGVVLLELLTGKRAVEDARPGLSEETLVDWAMPFLSDSRRVLRIMDTRLGGQYSKKGAQAAAALALQCLNSDPKIRPPMVDVVATLEGLQSSNTFQRTPKYANATKHSCHSLT</sequence>
<evidence type="ECO:0000256" key="5">
    <source>
        <dbReference type="ARBA" id="ARBA00022741"/>
    </source>
</evidence>
<evidence type="ECO:0000256" key="11">
    <source>
        <dbReference type="SAM" id="MobiDB-lite"/>
    </source>
</evidence>
<dbReference type="FunFam" id="1.10.510.10:FF:000095">
    <property type="entry name" value="protein STRUBBELIG-RECEPTOR FAMILY 8"/>
    <property type="match status" value="1"/>
</dbReference>
<dbReference type="EC" id="2.7.11.1" evidence="2"/>
<dbReference type="GO" id="GO:0005886">
    <property type="term" value="C:plasma membrane"/>
    <property type="evidence" value="ECO:0007669"/>
    <property type="project" value="UniProtKB-SubCell"/>
</dbReference>
<feature type="binding site" evidence="10">
    <location>
        <position position="104"/>
    </location>
    <ligand>
        <name>ATP</name>
        <dbReference type="ChEBI" id="CHEBI:30616"/>
    </ligand>
</feature>
<evidence type="ECO:0000256" key="6">
    <source>
        <dbReference type="ARBA" id="ARBA00022777"/>
    </source>
</evidence>
<reference evidence="13 14" key="1">
    <citation type="journal article" date="2022" name="Nat. Genet.">
        <title>Improved pea reference genome and pan-genome highlight genomic features and evolutionary characteristics.</title>
        <authorList>
            <person name="Yang T."/>
            <person name="Liu R."/>
            <person name="Luo Y."/>
            <person name="Hu S."/>
            <person name="Wang D."/>
            <person name="Wang C."/>
            <person name="Pandey M.K."/>
            <person name="Ge S."/>
            <person name="Xu Q."/>
            <person name="Li N."/>
            <person name="Li G."/>
            <person name="Huang Y."/>
            <person name="Saxena R.K."/>
            <person name="Ji Y."/>
            <person name="Li M."/>
            <person name="Yan X."/>
            <person name="He Y."/>
            <person name="Liu Y."/>
            <person name="Wang X."/>
            <person name="Xiang C."/>
            <person name="Varshney R.K."/>
            <person name="Ding H."/>
            <person name="Gao S."/>
            <person name="Zong X."/>
        </authorList>
    </citation>
    <scope>NUCLEOTIDE SEQUENCE [LARGE SCALE GENOMIC DNA]</scope>
    <source>
        <strain evidence="13 14">cv. Zhongwan 6</strain>
    </source>
</reference>
<dbReference type="PROSITE" id="PS00107">
    <property type="entry name" value="PROTEIN_KINASE_ATP"/>
    <property type="match status" value="1"/>
</dbReference>
<dbReference type="Gene3D" id="3.30.200.20">
    <property type="entry name" value="Phosphorylase Kinase, domain 1"/>
    <property type="match status" value="1"/>
</dbReference>
<dbReference type="GO" id="GO:0004674">
    <property type="term" value="F:protein serine/threonine kinase activity"/>
    <property type="evidence" value="ECO:0007669"/>
    <property type="project" value="UniProtKB-EC"/>
</dbReference>
<comment type="catalytic activity">
    <reaction evidence="9">
        <text>L-seryl-[protein] + ATP = O-phospho-L-seryl-[protein] + ADP + H(+)</text>
        <dbReference type="Rhea" id="RHEA:17989"/>
        <dbReference type="Rhea" id="RHEA-COMP:9863"/>
        <dbReference type="Rhea" id="RHEA-COMP:11604"/>
        <dbReference type="ChEBI" id="CHEBI:15378"/>
        <dbReference type="ChEBI" id="CHEBI:29999"/>
        <dbReference type="ChEBI" id="CHEBI:30616"/>
        <dbReference type="ChEBI" id="CHEBI:83421"/>
        <dbReference type="ChEBI" id="CHEBI:456216"/>
        <dbReference type="EC" id="2.7.11.1"/>
    </reaction>
</comment>
<feature type="compositionally biased region" description="Polar residues" evidence="11">
    <location>
        <begin position="26"/>
        <end position="40"/>
    </location>
</feature>
<dbReference type="SMART" id="SM00220">
    <property type="entry name" value="S_TKc"/>
    <property type="match status" value="1"/>
</dbReference>
<organism evidence="13 14">
    <name type="scientific">Pisum sativum</name>
    <name type="common">Garden pea</name>
    <name type="synonym">Lathyrus oleraceus</name>
    <dbReference type="NCBI Taxonomy" id="3888"/>
    <lineage>
        <taxon>Eukaryota</taxon>
        <taxon>Viridiplantae</taxon>
        <taxon>Streptophyta</taxon>
        <taxon>Embryophyta</taxon>
        <taxon>Tracheophyta</taxon>
        <taxon>Spermatophyta</taxon>
        <taxon>Magnoliopsida</taxon>
        <taxon>eudicotyledons</taxon>
        <taxon>Gunneridae</taxon>
        <taxon>Pentapetalae</taxon>
        <taxon>rosids</taxon>
        <taxon>fabids</taxon>
        <taxon>Fabales</taxon>
        <taxon>Fabaceae</taxon>
        <taxon>Papilionoideae</taxon>
        <taxon>50 kb inversion clade</taxon>
        <taxon>NPAAA clade</taxon>
        <taxon>Hologalegina</taxon>
        <taxon>IRL clade</taxon>
        <taxon>Fabeae</taxon>
        <taxon>Lathyrus</taxon>
    </lineage>
</organism>
<keyword evidence="7 10" id="KW-0067">ATP-binding</keyword>
<evidence type="ECO:0000256" key="1">
    <source>
        <dbReference type="ARBA" id="ARBA00004236"/>
    </source>
</evidence>
<dbReference type="FunFam" id="3.30.200.20:FF:000228">
    <property type="entry name" value="Serine/threonine-protein kinase BIK1"/>
    <property type="match status" value="1"/>
</dbReference>
<dbReference type="OrthoDB" id="4062651at2759"/>
<keyword evidence="5 10" id="KW-0547">Nucleotide-binding</keyword>
<dbReference type="Proteomes" id="UP001058974">
    <property type="component" value="Chromosome 5"/>
</dbReference>
<evidence type="ECO:0000259" key="12">
    <source>
        <dbReference type="PROSITE" id="PS50011"/>
    </source>
</evidence>
<dbReference type="AlphaFoldDB" id="A0A9D5AIF8"/>
<keyword evidence="6 13" id="KW-0418">Kinase</keyword>
<dbReference type="Gramene" id="Psat5g187720.1">
    <property type="protein sequence ID" value="Psat5g187720.1.cds"/>
    <property type="gene ID" value="Psat5g187720"/>
</dbReference>
<keyword evidence="3" id="KW-1003">Cell membrane</keyword>
<keyword evidence="14" id="KW-1185">Reference proteome</keyword>
<evidence type="ECO:0000313" key="13">
    <source>
        <dbReference type="EMBL" id="KAI5409763.1"/>
    </source>
</evidence>
<evidence type="ECO:0000313" key="14">
    <source>
        <dbReference type="Proteomes" id="UP001058974"/>
    </source>
</evidence>
<gene>
    <name evidence="13" type="ORF">KIW84_055279</name>
</gene>
<feature type="compositionally biased region" description="Low complexity" evidence="11">
    <location>
        <begin position="13"/>
        <end position="22"/>
    </location>
</feature>
<evidence type="ECO:0000256" key="7">
    <source>
        <dbReference type="ARBA" id="ARBA00022840"/>
    </source>
</evidence>
<feature type="domain" description="Protein kinase" evidence="12">
    <location>
        <begin position="66"/>
        <end position="350"/>
    </location>
</feature>
<accession>A0A9D5AIF8</accession>
<dbReference type="InterPro" id="IPR017441">
    <property type="entry name" value="Protein_kinase_ATP_BS"/>
</dbReference>
<comment type="catalytic activity">
    <reaction evidence="8">
        <text>L-threonyl-[protein] + ATP = O-phospho-L-threonyl-[protein] + ADP + H(+)</text>
        <dbReference type="Rhea" id="RHEA:46608"/>
        <dbReference type="Rhea" id="RHEA-COMP:11060"/>
        <dbReference type="Rhea" id="RHEA-COMP:11605"/>
        <dbReference type="ChEBI" id="CHEBI:15378"/>
        <dbReference type="ChEBI" id="CHEBI:30013"/>
        <dbReference type="ChEBI" id="CHEBI:30616"/>
        <dbReference type="ChEBI" id="CHEBI:61977"/>
        <dbReference type="ChEBI" id="CHEBI:456216"/>
        <dbReference type="EC" id="2.7.11.1"/>
    </reaction>
</comment>